<organism evidence="1">
    <name type="scientific">marine metagenome</name>
    <dbReference type="NCBI Taxonomy" id="408172"/>
    <lineage>
        <taxon>unclassified sequences</taxon>
        <taxon>metagenomes</taxon>
        <taxon>ecological metagenomes</taxon>
    </lineage>
</organism>
<protein>
    <submittedName>
        <fullName evidence="1">Uncharacterized protein</fullName>
    </submittedName>
</protein>
<dbReference type="AlphaFoldDB" id="A0A381QA13"/>
<name>A0A381QA13_9ZZZZ</name>
<gene>
    <name evidence="1" type="ORF">METZ01_LOCUS28548</name>
</gene>
<evidence type="ECO:0000313" key="1">
    <source>
        <dbReference type="EMBL" id="SUZ75694.1"/>
    </source>
</evidence>
<dbReference type="EMBL" id="UINC01001255">
    <property type="protein sequence ID" value="SUZ75694.1"/>
    <property type="molecule type" value="Genomic_DNA"/>
</dbReference>
<proteinExistence type="predicted"/>
<reference evidence="1" key="1">
    <citation type="submission" date="2018-05" db="EMBL/GenBank/DDBJ databases">
        <authorList>
            <person name="Lanie J.A."/>
            <person name="Ng W.-L."/>
            <person name="Kazmierczak K.M."/>
            <person name="Andrzejewski T.M."/>
            <person name="Davidsen T.M."/>
            <person name="Wayne K.J."/>
            <person name="Tettelin H."/>
            <person name="Glass J.I."/>
            <person name="Rusch D."/>
            <person name="Podicherti R."/>
            <person name="Tsui H.-C.T."/>
            <person name="Winkler M.E."/>
        </authorList>
    </citation>
    <scope>NUCLEOTIDE SEQUENCE</scope>
</reference>
<sequence>MIINTYPTNKNIPVKPLKIALTLGRIVTSNAPSIPSGLGPSIKKATAADTRTDII</sequence>
<accession>A0A381QA13</accession>